<gene>
    <name evidence="4" type="ORF">RGQ29_006950</name>
</gene>
<evidence type="ECO:0000256" key="2">
    <source>
        <dbReference type="ARBA" id="ARBA00022737"/>
    </source>
</evidence>
<dbReference type="EMBL" id="JAXUIC010000011">
    <property type="protein sequence ID" value="KAK4565093.1"/>
    <property type="molecule type" value="Genomic_DNA"/>
</dbReference>
<dbReference type="PANTHER" id="PTHR46344:SF27">
    <property type="entry name" value="KELCH REPEAT SUPERFAMILY PROTEIN"/>
    <property type="match status" value="1"/>
</dbReference>
<keyword evidence="1" id="KW-0880">Kelch repeat</keyword>
<dbReference type="SUPFAM" id="SSF117281">
    <property type="entry name" value="Kelch motif"/>
    <property type="match status" value="1"/>
</dbReference>
<reference evidence="4 5" key="1">
    <citation type="journal article" date="2023" name="G3 (Bethesda)">
        <title>A haplotype-resolved chromosome-scale genome for Quercus rubra L. provides insights into the genetics of adaptive traits for red oak species.</title>
        <authorList>
            <person name="Kapoor B."/>
            <person name="Jenkins J."/>
            <person name="Schmutz J."/>
            <person name="Zhebentyayeva T."/>
            <person name="Kuelheim C."/>
            <person name="Coggeshall M."/>
            <person name="Heim C."/>
            <person name="Lasky J.R."/>
            <person name="Leites L."/>
            <person name="Islam-Faridi N."/>
            <person name="Romero-Severson J."/>
            <person name="DeLeo V.L."/>
            <person name="Lucas S.M."/>
            <person name="Lazic D."/>
            <person name="Gailing O."/>
            <person name="Carlson J."/>
            <person name="Staton M."/>
        </authorList>
    </citation>
    <scope>NUCLEOTIDE SEQUENCE [LARGE SCALE GENOMIC DNA]</scope>
    <source>
        <strain evidence="4">Pseudo-F2</strain>
    </source>
</reference>
<evidence type="ECO:0000256" key="1">
    <source>
        <dbReference type="ARBA" id="ARBA00022441"/>
    </source>
</evidence>
<dbReference type="Proteomes" id="UP001324115">
    <property type="component" value="Unassembled WGS sequence"/>
</dbReference>
<accession>A0AAN7E9I3</accession>
<dbReference type="InterPro" id="IPR015915">
    <property type="entry name" value="Kelch-typ_b-propeller"/>
</dbReference>
<comment type="caution">
    <text evidence="4">The sequence shown here is derived from an EMBL/GenBank/DDBJ whole genome shotgun (WGS) entry which is preliminary data.</text>
</comment>
<keyword evidence="5" id="KW-1185">Reference proteome</keyword>
<sequence>MENTFEICLCGKGEHNFGSDDDIKFYVIKVPYAVSSSSSTVRKKKEEEKVEHLIPISIQKAETYNHFAVLDGKIYFVANDLSSNAPARISENLFCREVWTLDLARAEEGWSRAPRLKIERFNPHTIVLGGKLYVLGGFDLIKNMRNRLPWIEVFDPRKRKWEPLPNPRFCIKSDRVFTASLEDEGNQKILVATMSPGWEIAQIYGYDIAACRWTKLLADCKMGFHSRVARPVRSIEMVYLDLGSFVTAGSTLYWASNRMEDEYICRINAFDLVNQKHYEESLNTTIIFGRQERFNSVRPDLLNLPDGNFCLILQSKRRKKMKKSRRFLYARYIYCVVLKVDKEEEEEEEEEEEDEEEEEEEEEEQEDDVHKHGLRVSILSVRKYSVDDFIPFLESVLVDEGKKLSSSNEWPSLRASSLLEN</sequence>
<feature type="region of interest" description="Disordered" evidence="3">
    <location>
        <begin position="343"/>
        <end position="371"/>
    </location>
</feature>
<name>A0AAN7E9I3_QUERU</name>
<feature type="compositionally biased region" description="Polar residues" evidence="3">
    <location>
        <begin position="404"/>
        <end position="421"/>
    </location>
</feature>
<dbReference type="Pfam" id="PF01344">
    <property type="entry name" value="Kelch_1"/>
    <property type="match status" value="1"/>
</dbReference>
<dbReference type="PANTHER" id="PTHR46344">
    <property type="entry name" value="OS02G0202900 PROTEIN"/>
    <property type="match status" value="1"/>
</dbReference>
<evidence type="ECO:0000313" key="5">
    <source>
        <dbReference type="Proteomes" id="UP001324115"/>
    </source>
</evidence>
<evidence type="ECO:0000256" key="3">
    <source>
        <dbReference type="SAM" id="MobiDB-lite"/>
    </source>
</evidence>
<feature type="compositionally biased region" description="Acidic residues" evidence="3">
    <location>
        <begin position="343"/>
        <end position="367"/>
    </location>
</feature>
<evidence type="ECO:0000313" key="4">
    <source>
        <dbReference type="EMBL" id="KAK4565093.1"/>
    </source>
</evidence>
<dbReference type="AlphaFoldDB" id="A0AAN7E9I3"/>
<proteinExistence type="predicted"/>
<dbReference type="Gene3D" id="2.120.10.80">
    <property type="entry name" value="Kelch-type beta propeller"/>
    <property type="match status" value="1"/>
</dbReference>
<dbReference type="InterPro" id="IPR006652">
    <property type="entry name" value="Kelch_1"/>
</dbReference>
<protein>
    <submittedName>
        <fullName evidence="4">Uncharacterized protein</fullName>
    </submittedName>
</protein>
<feature type="region of interest" description="Disordered" evidence="3">
    <location>
        <begin position="401"/>
        <end position="421"/>
    </location>
</feature>
<organism evidence="4 5">
    <name type="scientific">Quercus rubra</name>
    <name type="common">Northern red oak</name>
    <name type="synonym">Quercus borealis</name>
    <dbReference type="NCBI Taxonomy" id="3512"/>
    <lineage>
        <taxon>Eukaryota</taxon>
        <taxon>Viridiplantae</taxon>
        <taxon>Streptophyta</taxon>
        <taxon>Embryophyta</taxon>
        <taxon>Tracheophyta</taxon>
        <taxon>Spermatophyta</taxon>
        <taxon>Magnoliopsida</taxon>
        <taxon>eudicotyledons</taxon>
        <taxon>Gunneridae</taxon>
        <taxon>Pentapetalae</taxon>
        <taxon>rosids</taxon>
        <taxon>fabids</taxon>
        <taxon>Fagales</taxon>
        <taxon>Fagaceae</taxon>
        <taxon>Quercus</taxon>
    </lineage>
</organism>
<keyword evidence="2" id="KW-0677">Repeat</keyword>